<sequence length="469" mass="53790">METELARLFWENKAKEEAVQNQSLKLQHGRGKCSVFLLDTSESMSGEGLRQMKEALLCILNEYKAMNMDDNVAVIGFGEETKFLHYYSNSYDSIIKCLENIKCKGPSPLEAGILLSFSCIKLGGGHTVISSPLIIRARVVVISDGHPTDMINPRETMATTTQSETFHRIHSLVKRQGKWNPFTFIPVGKDPNYQLLGALAAAAKGGRIIGWEEARLYARLSVNFTVAGDILSHFENKKITEDIVRWRYSNYGEGTEEDINQVCEILNEKEVYGDIDEDEDDENFIERYSTMPCVGTRVRRGRDWRYENQDSKGVGTVIGHTDRVGWILVEWDNGKRFDYRYGSNGIWAKYDLVICDEPRQIPQNETMIATGCLVRRGLDWQWGDQNGDDESIGTVYRVKRRGEVYYIFLTTELTCFSIDKVRWPNGIKSNYRFGHANKYDLFLCDPRDPEVMSKYRTQMCKNRKSAKLE</sequence>
<dbReference type="SUPFAM" id="SSF159034">
    <property type="entry name" value="Mib/herc2 domain-like"/>
    <property type="match status" value="2"/>
</dbReference>
<dbReference type="GO" id="GO:0005737">
    <property type="term" value="C:cytoplasm"/>
    <property type="evidence" value="ECO:0007669"/>
    <property type="project" value="TreeGrafter"/>
</dbReference>
<evidence type="ECO:0008006" key="5">
    <source>
        <dbReference type="Google" id="ProtNLM"/>
    </source>
</evidence>
<accession>A0A8W8I4D1</accession>
<dbReference type="PROSITE" id="PS51416">
    <property type="entry name" value="MIB_HERC2"/>
    <property type="match status" value="2"/>
</dbReference>
<proteinExistence type="predicted"/>
<dbReference type="SUPFAM" id="SSF53300">
    <property type="entry name" value="vWA-like"/>
    <property type="match status" value="1"/>
</dbReference>
<dbReference type="PROSITE" id="PS50234">
    <property type="entry name" value="VWFA"/>
    <property type="match status" value="1"/>
</dbReference>
<dbReference type="SMART" id="SM00327">
    <property type="entry name" value="VWA"/>
    <property type="match status" value="1"/>
</dbReference>
<evidence type="ECO:0000313" key="4">
    <source>
        <dbReference type="Proteomes" id="UP000005408"/>
    </source>
</evidence>
<dbReference type="InterPro" id="IPR010606">
    <property type="entry name" value="Mib_Herc2"/>
</dbReference>
<dbReference type="GO" id="GO:0016567">
    <property type="term" value="P:protein ubiquitination"/>
    <property type="evidence" value="ECO:0007669"/>
    <property type="project" value="InterPro"/>
</dbReference>
<dbReference type="Gene3D" id="2.30.30.40">
    <property type="entry name" value="SH3 Domains"/>
    <property type="match status" value="2"/>
</dbReference>
<dbReference type="AlphaFoldDB" id="A0A8W8I4D1"/>
<evidence type="ECO:0000259" key="1">
    <source>
        <dbReference type="PROSITE" id="PS50234"/>
    </source>
</evidence>
<dbReference type="CDD" id="cd00198">
    <property type="entry name" value="vWFA"/>
    <property type="match status" value="1"/>
</dbReference>
<dbReference type="GO" id="GO:0004842">
    <property type="term" value="F:ubiquitin-protein transferase activity"/>
    <property type="evidence" value="ECO:0007669"/>
    <property type="project" value="InterPro"/>
</dbReference>
<feature type="domain" description="VWFA" evidence="1">
    <location>
        <begin position="33"/>
        <end position="243"/>
    </location>
</feature>
<dbReference type="Pfam" id="PF13519">
    <property type="entry name" value="VWA_2"/>
    <property type="match status" value="1"/>
</dbReference>
<dbReference type="EnsemblMetazoa" id="G12521.1">
    <property type="protein sequence ID" value="G12521.1:cds"/>
    <property type="gene ID" value="G12521"/>
</dbReference>
<dbReference type="InterPro" id="IPR037252">
    <property type="entry name" value="Mib_Herc2_sf"/>
</dbReference>
<dbReference type="Proteomes" id="UP000005408">
    <property type="component" value="Unassembled WGS sequence"/>
</dbReference>
<organism evidence="3 4">
    <name type="scientific">Magallana gigas</name>
    <name type="common">Pacific oyster</name>
    <name type="synonym">Crassostrea gigas</name>
    <dbReference type="NCBI Taxonomy" id="29159"/>
    <lineage>
        <taxon>Eukaryota</taxon>
        <taxon>Metazoa</taxon>
        <taxon>Spiralia</taxon>
        <taxon>Lophotrochozoa</taxon>
        <taxon>Mollusca</taxon>
        <taxon>Bivalvia</taxon>
        <taxon>Autobranchia</taxon>
        <taxon>Pteriomorphia</taxon>
        <taxon>Ostreida</taxon>
        <taxon>Ostreoidea</taxon>
        <taxon>Ostreidae</taxon>
        <taxon>Magallana</taxon>
    </lineage>
</organism>
<reference evidence="3" key="1">
    <citation type="submission" date="2022-08" db="UniProtKB">
        <authorList>
            <consortium name="EnsemblMetazoa"/>
        </authorList>
    </citation>
    <scope>IDENTIFICATION</scope>
    <source>
        <strain evidence="3">05x7-T-G4-1.051#20</strain>
    </source>
</reference>
<keyword evidence="4" id="KW-1185">Reference proteome</keyword>
<dbReference type="PANTHER" id="PTHR24202">
    <property type="entry name" value="E3 UBIQUITIN-PROTEIN LIGASE MIB2"/>
    <property type="match status" value="1"/>
</dbReference>
<dbReference type="PANTHER" id="PTHR24202:SF4">
    <property type="entry name" value="E3 UBIQUITIN-PROTEIN LIGASE MIB2-RELATED"/>
    <property type="match status" value="1"/>
</dbReference>
<protein>
    <recommendedName>
        <fullName evidence="5">E3 ubiquitin-protein ligase HERC2</fullName>
    </recommendedName>
</protein>
<evidence type="ECO:0000313" key="3">
    <source>
        <dbReference type="EnsemblMetazoa" id="G12521.1:cds"/>
    </source>
</evidence>
<evidence type="ECO:0000259" key="2">
    <source>
        <dbReference type="PROSITE" id="PS51416"/>
    </source>
</evidence>
<dbReference type="Pfam" id="PF06701">
    <property type="entry name" value="MIB_HERC2"/>
    <property type="match status" value="2"/>
</dbReference>
<dbReference type="InterPro" id="IPR002035">
    <property type="entry name" value="VWF_A"/>
</dbReference>
<feature type="domain" description="MIB/HERC2" evidence="2">
    <location>
        <begin position="360"/>
        <end position="447"/>
    </location>
</feature>
<dbReference type="InterPro" id="IPR036465">
    <property type="entry name" value="vWFA_dom_sf"/>
</dbReference>
<feature type="domain" description="MIB/HERC2" evidence="2">
    <location>
        <begin position="285"/>
        <end position="358"/>
    </location>
</feature>
<name>A0A8W8I4D1_MAGGI</name>
<dbReference type="Gene3D" id="3.40.50.410">
    <property type="entry name" value="von Willebrand factor, type A domain"/>
    <property type="match status" value="1"/>
</dbReference>
<dbReference type="GO" id="GO:0046872">
    <property type="term" value="F:metal ion binding"/>
    <property type="evidence" value="ECO:0007669"/>
    <property type="project" value="InterPro"/>
</dbReference>